<gene>
    <name evidence="1" type="primary">245</name>
    <name evidence="1" type="ORF">SEA_YABOI_245</name>
</gene>
<accession>A0A385UHL6</accession>
<reference evidence="1 2" key="1">
    <citation type="submission" date="2018-08" db="EMBL/GenBank/DDBJ databases">
        <authorList>
            <person name="Hogarty M.P."/>
            <person name="Sinkre R.A."/>
            <person name="Rubiano R."/>
            <person name="Harback M.R."/>
            <person name="Shaffer C.D."/>
            <person name="Weston-Hafer K.A."/>
            <person name="Russell D.A."/>
            <person name="Pope W.H."/>
            <person name="Jacobs-Sera D."/>
            <person name="Hendrix R.W."/>
            <person name="Hatfull G.F."/>
        </authorList>
    </citation>
    <scope>NUCLEOTIDE SEQUENCE [LARGE SCALE GENOMIC DNA]</scope>
</reference>
<organism evidence="1 2">
    <name type="scientific">Streptomyces phage Yaboi</name>
    <dbReference type="NCBI Taxonomy" id="2301621"/>
    <lineage>
        <taxon>Viruses</taxon>
        <taxon>Duplodnaviria</taxon>
        <taxon>Heunggongvirae</taxon>
        <taxon>Uroviricota</taxon>
        <taxon>Caudoviricetes</taxon>
        <taxon>Stanwilliamsviridae</taxon>
        <taxon>Boydwoodruffvirinae</taxon>
        <taxon>Karimacvirus</taxon>
        <taxon>Karimacvirus yaboi</taxon>
        <taxon>Streptomyces virus Yaboi</taxon>
    </lineage>
</organism>
<dbReference type="EMBL" id="MH727564">
    <property type="protein sequence ID" value="AYB71038.1"/>
    <property type="molecule type" value="Genomic_DNA"/>
</dbReference>
<evidence type="ECO:0000313" key="2">
    <source>
        <dbReference type="Proteomes" id="UP000271820"/>
    </source>
</evidence>
<dbReference type="KEGG" id="vg:55611606"/>
<dbReference type="GeneID" id="55611606"/>
<name>A0A385UHL6_9CAUD</name>
<dbReference type="Proteomes" id="UP000271820">
    <property type="component" value="Segment"/>
</dbReference>
<evidence type="ECO:0000313" key="1">
    <source>
        <dbReference type="EMBL" id="AYB71038.1"/>
    </source>
</evidence>
<proteinExistence type="predicted"/>
<keyword evidence="2" id="KW-1185">Reference proteome</keyword>
<protein>
    <submittedName>
        <fullName evidence="1">Uncharacterized protein</fullName>
    </submittedName>
</protein>
<sequence length="75" mass="8922">MGYIEVWVDEDEFEDEFLDALRDGEYDEHVRRRAEALGLDFSLAQKYHELLHPQGTLTVERCREYPCNEVELEAM</sequence>
<dbReference type="RefSeq" id="YP_009841337.1">
    <property type="nucleotide sequence ID" value="NC_048730.1"/>
</dbReference>